<dbReference type="InterPro" id="IPR002093">
    <property type="entry name" value="BRCA2_repeat"/>
</dbReference>
<dbReference type="PROSITE" id="PS50138">
    <property type="entry name" value="BRCA2_REPEAT"/>
    <property type="match status" value="1"/>
</dbReference>
<reference evidence="1" key="1">
    <citation type="submission" date="2020-08" db="EMBL/GenBank/DDBJ databases">
        <title>Multicomponent nature underlies the extraordinary mechanical properties of spider dragline silk.</title>
        <authorList>
            <person name="Kono N."/>
            <person name="Nakamura H."/>
            <person name="Mori M."/>
            <person name="Yoshida Y."/>
            <person name="Ohtoshi R."/>
            <person name="Malay A.D."/>
            <person name="Moran D.A.P."/>
            <person name="Tomita M."/>
            <person name="Numata K."/>
            <person name="Arakawa K."/>
        </authorList>
    </citation>
    <scope>NUCLEOTIDE SEQUENCE</scope>
</reference>
<sequence length="598" mass="68985">MDSKSSTFKARSYKLQKKCCLLGMCHDAPKWKAYGVMSKDVVQYSNLLGQKRKFQQLMKMNESQISCRKNSCCVIDKNYSLKGSNIDILIFDESEHHNALYLEYFVDKQTILKNCNKLLSFLNFKKNSVFHIQNSFIYVKSADGLKWEFFYDLLEFLLKKHNKSVLGSQFYFPLTCKCLIRNEMRLLYLLQNMSESLEMKNVSVNISGQSEKTFVSDLCQKGLPTKKSHIMSTILNVKKKSAFFTAEINNRKKSTNNDKYASQEFNLKRKSVASDENKRKLIRLSSECFENSSCRCQSKSKHVWKMFKPFNKNPIANYSDILNTKNWFDDSSTARVISFNSSFDANKTQHSNSRVSLSKDSSTICNINKKESLPLLDRIPNVEKIGGIYFSEVAEQSKFKRTSDLRTLKEIVPTFRSVESTQITNPQHYQICSANTKSFPKNLESRITKNVTEEKESIAGPSKETLPLGFASFHTAHGKALKISEKALKVAEKLFEEVCAEELDVSDIKEFKIVSKNDQKRKEFAVKKEYVDEDINSILAENFFEDIPFDEREIECKPVHTSMKSPLRKSDTFKTTQNQKTRKSLGGRRCLKPFTFNK</sequence>
<comment type="caution">
    <text evidence="1">The sequence shown here is derived from an EMBL/GenBank/DDBJ whole genome shotgun (WGS) entry which is preliminary data.</text>
</comment>
<name>A0A8X6MD28_9ARAC</name>
<keyword evidence="2" id="KW-1185">Reference proteome</keyword>
<protein>
    <submittedName>
        <fullName evidence="1">Uncharacterized protein</fullName>
    </submittedName>
</protein>
<dbReference type="Pfam" id="PF00634">
    <property type="entry name" value="BRCA2"/>
    <property type="match status" value="1"/>
</dbReference>
<dbReference type="EMBL" id="BMAV01025876">
    <property type="protein sequence ID" value="GFS45529.1"/>
    <property type="molecule type" value="Genomic_DNA"/>
</dbReference>
<dbReference type="Proteomes" id="UP000886998">
    <property type="component" value="Unassembled WGS sequence"/>
</dbReference>
<evidence type="ECO:0000313" key="2">
    <source>
        <dbReference type="Proteomes" id="UP000886998"/>
    </source>
</evidence>
<organism evidence="1 2">
    <name type="scientific">Trichonephila inaurata madagascariensis</name>
    <dbReference type="NCBI Taxonomy" id="2747483"/>
    <lineage>
        <taxon>Eukaryota</taxon>
        <taxon>Metazoa</taxon>
        <taxon>Ecdysozoa</taxon>
        <taxon>Arthropoda</taxon>
        <taxon>Chelicerata</taxon>
        <taxon>Arachnida</taxon>
        <taxon>Araneae</taxon>
        <taxon>Araneomorphae</taxon>
        <taxon>Entelegynae</taxon>
        <taxon>Araneoidea</taxon>
        <taxon>Nephilidae</taxon>
        <taxon>Trichonephila</taxon>
        <taxon>Trichonephila inaurata</taxon>
    </lineage>
</organism>
<evidence type="ECO:0000313" key="1">
    <source>
        <dbReference type="EMBL" id="GFS45529.1"/>
    </source>
</evidence>
<proteinExistence type="predicted"/>
<dbReference type="AlphaFoldDB" id="A0A8X6MD28"/>
<gene>
    <name evidence="1" type="primary">AVEN_181603_1</name>
    <name evidence="1" type="ORF">TNIN_429301</name>
</gene>
<accession>A0A8X6MD28</accession>
<dbReference type="OrthoDB" id="21095at2759"/>